<keyword evidence="10" id="KW-0460">Magnesium</keyword>
<evidence type="ECO:0000256" key="7">
    <source>
        <dbReference type="ARBA" id="ARBA00022741"/>
    </source>
</evidence>
<dbReference type="Gene3D" id="3.40.50.1260">
    <property type="entry name" value="Phosphoglycerate kinase, N-terminal domain"/>
    <property type="match status" value="1"/>
</dbReference>
<dbReference type="Pfam" id="PF00162">
    <property type="entry name" value="PGK"/>
    <property type="match status" value="1"/>
</dbReference>
<protein>
    <recommendedName>
        <fullName evidence="5">phosphoglycerate kinase</fullName>
        <ecNumber evidence="5">2.7.2.3</ecNumber>
    </recommendedName>
</protein>
<evidence type="ECO:0000256" key="9">
    <source>
        <dbReference type="ARBA" id="ARBA00022840"/>
    </source>
</evidence>
<evidence type="ECO:0000313" key="12">
    <source>
        <dbReference type="EMBL" id="GJS94078.1"/>
    </source>
</evidence>
<feature type="region of interest" description="Disordered" evidence="11">
    <location>
        <begin position="435"/>
        <end position="483"/>
    </location>
</feature>
<reference evidence="12" key="2">
    <citation type="submission" date="2022-01" db="EMBL/GenBank/DDBJ databases">
        <authorList>
            <person name="Yamashiro T."/>
            <person name="Shiraishi A."/>
            <person name="Satake H."/>
            <person name="Nakayama K."/>
        </authorList>
    </citation>
    <scope>NUCLEOTIDE SEQUENCE</scope>
</reference>
<feature type="compositionally biased region" description="Low complexity" evidence="11">
    <location>
        <begin position="510"/>
        <end position="521"/>
    </location>
</feature>
<dbReference type="InterPro" id="IPR036043">
    <property type="entry name" value="Phosphoglycerate_kinase_sf"/>
</dbReference>
<reference evidence="12" key="1">
    <citation type="journal article" date="2022" name="Int. J. Mol. Sci.">
        <title>Draft Genome of Tanacetum Coccineum: Genomic Comparison of Closely Related Tanacetum-Family Plants.</title>
        <authorList>
            <person name="Yamashiro T."/>
            <person name="Shiraishi A."/>
            <person name="Nakayama K."/>
            <person name="Satake H."/>
        </authorList>
    </citation>
    <scope>NUCLEOTIDE SEQUENCE</scope>
</reference>
<dbReference type="Proteomes" id="UP001151760">
    <property type="component" value="Unassembled WGS sequence"/>
</dbReference>
<evidence type="ECO:0000256" key="3">
    <source>
        <dbReference type="ARBA" id="ARBA00005215"/>
    </source>
</evidence>
<evidence type="ECO:0000256" key="8">
    <source>
        <dbReference type="ARBA" id="ARBA00022777"/>
    </source>
</evidence>
<sequence length="709" mass="80169">QVTLSRSSVEAEYKGIVNVVVETAWIHNLLHELRVPLFITTLVYCDNVSVVYLPSECIVSRLWIQLERTNSSGSSFWNVETSSTGTTPIVDKIRKLENLIIDGKITLVDDDGKPLKKVDYPGDYDNEDEVELVDNDMARSMASERVGFGTKSLLEQWRDTHENGDYDEDPYDDDSNNFVIVSISPDDWKELLKREVAKTNNFVIVSISLDDWKELLKREGMAVTPLGTKLIQEVVEFDAELFYDAHKVATELSDGILKVKFPIGTKETMMAETFSNRWLIGTCLYMDFLLAFEVVDQDLRNYYGLWMSCGHVYKVLEFIAIIVTWKVKLLKLCLSVMESDYLDGSVLNPKRPFAAIVSDSKVSSKIRVTESLLGKCDILLSGGGMNFTFYKAQDLSVGSHWWRKTSLNLQPRSLLRPKEFPYGTKPRSVIQEECPKNPGLGVAKNLKKPSQASRGVPPIANTSGNKKNDVEPTKKVSNSNPFDVLNSVENDVDLGTNGGTLNLVSKEPNSSGSSFWSVESSSTSTTPIVDKIGKYEKLIIDGKVTLVDNEDEPVKKVDNSVDHDSEDEVASVDNDMAHSMASEKENYDENDDYEYDPYDDDMYEGQENSDKIQAICDNLDIKVRGKPFTQKGNLWLVISNSNLKRWDKDELAMCVREALEASEDDDGVLDKPSLQLRREKRWAMMIMGWFKKGMFRVCGRYNHLLGRRF</sequence>
<organism evidence="12 13">
    <name type="scientific">Tanacetum coccineum</name>
    <dbReference type="NCBI Taxonomy" id="301880"/>
    <lineage>
        <taxon>Eukaryota</taxon>
        <taxon>Viridiplantae</taxon>
        <taxon>Streptophyta</taxon>
        <taxon>Embryophyta</taxon>
        <taxon>Tracheophyta</taxon>
        <taxon>Spermatophyta</taxon>
        <taxon>Magnoliopsida</taxon>
        <taxon>eudicotyledons</taxon>
        <taxon>Gunneridae</taxon>
        <taxon>Pentapetalae</taxon>
        <taxon>asterids</taxon>
        <taxon>campanulids</taxon>
        <taxon>Asterales</taxon>
        <taxon>Asteraceae</taxon>
        <taxon>Asteroideae</taxon>
        <taxon>Anthemideae</taxon>
        <taxon>Anthemidinae</taxon>
        <taxon>Tanacetum</taxon>
    </lineage>
</organism>
<comment type="pathway">
    <text evidence="3">Carbohydrate biosynthesis; Calvin cycle.</text>
</comment>
<comment type="catalytic activity">
    <reaction evidence="1">
        <text>(2R)-3-phosphoglycerate + ATP = (2R)-3-phospho-glyceroyl phosphate + ADP</text>
        <dbReference type="Rhea" id="RHEA:14801"/>
        <dbReference type="ChEBI" id="CHEBI:30616"/>
        <dbReference type="ChEBI" id="CHEBI:57604"/>
        <dbReference type="ChEBI" id="CHEBI:58272"/>
        <dbReference type="ChEBI" id="CHEBI:456216"/>
        <dbReference type="EC" id="2.7.2.3"/>
    </reaction>
</comment>
<proteinExistence type="inferred from homology"/>
<feature type="non-terminal residue" evidence="12">
    <location>
        <position position="1"/>
    </location>
</feature>
<keyword evidence="8" id="KW-0418">Kinase</keyword>
<keyword evidence="9" id="KW-0067">ATP-binding</keyword>
<evidence type="ECO:0000256" key="5">
    <source>
        <dbReference type="ARBA" id="ARBA00013061"/>
    </source>
</evidence>
<evidence type="ECO:0000256" key="1">
    <source>
        <dbReference type="ARBA" id="ARBA00000642"/>
    </source>
</evidence>
<feature type="region of interest" description="Disordered" evidence="11">
    <location>
        <begin position="502"/>
        <end position="521"/>
    </location>
</feature>
<comment type="caution">
    <text evidence="12">The sequence shown here is derived from an EMBL/GenBank/DDBJ whole genome shotgun (WGS) entry which is preliminary data.</text>
</comment>
<evidence type="ECO:0000256" key="10">
    <source>
        <dbReference type="ARBA" id="ARBA00022842"/>
    </source>
</evidence>
<keyword evidence="6" id="KW-0808">Transferase</keyword>
<dbReference type="PANTHER" id="PTHR11406:SF23">
    <property type="entry name" value="PHOSPHOGLYCERATE KINASE 1, CHLOROPLASTIC-RELATED"/>
    <property type="match status" value="1"/>
</dbReference>
<evidence type="ECO:0000256" key="2">
    <source>
        <dbReference type="ARBA" id="ARBA00001946"/>
    </source>
</evidence>
<comment type="cofactor">
    <cofactor evidence="2">
        <name>Mg(2+)</name>
        <dbReference type="ChEBI" id="CHEBI:18420"/>
    </cofactor>
</comment>
<keyword evidence="13" id="KW-1185">Reference proteome</keyword>
<dbReference type="PANTHER" id="PTHR11406">
    <property type="entry name" value="PHOSPHOGLYCERATE KINASE"/>
    <property type="match status" value="1"/>
</dbReference>
<comment type="similarity">
    <text evidence="4">Belongs to the phosphoglycerate kinase family.</text>
</comment>
<evidence type="ECO:0000313" key="13">
    <source>
        <dbReference type="Proteomes" id="UP001151760"/>
    </source>
</evidence>
<dbReference type="EC" id="2.7.2.3" evidence="5"/>
<name>A0ABQ4ZUY6_9ASTR</name>
<accession>A0ABQ4ZUY6</accession>
<evidence type="ECO:0000256" key="6">
    <source>
        <dbReference type="ARBA" id="ARBA00022679"/>
    </source>
</evidence>
<evidence type="ECO:0000256" key="4">
    <source>
        <dbReference type="ARBA" id="ARBA00008982"/>
    </source>
</evidence>
<dbReference type="EMBL" id="BQNB010011703">
    <property type="protein sequence ID" value="GJS94078.1"/>
    <property type="molecule type" value="Genomic_DNA"/>
</dbReference>
<gene>
    <name evidence="12" type="ORF">Tco_0801046</name>
</gene>
<keyword evidence="7" id="KW-0547">Nucleotide-binding</keyword>
<dbReference type="SUPFAM" id="SSF53748">
    <property type="entry name" value="Phosphoglycerate kinase"/>
    <property type="match status" value="1"/>
</dbReference>
<dbReference type="InterPro" id="IPR001576">
    <property type="entry name" value="Phosphoglycerate_kinase"/>
</dbReference>
<evidence type="ECO:0000256" key="11">
    <source>
        <dbReference type="SAM" id="MobiDB-lite"/>
    </source>
</evidence>
<dbReference type="InterPro" id="IPR015824">
    <property type="entry name" value="Phosphoglycerate_kinase_N"/>
</dbReference>